<dbReference type="EMBL" id="MZGX01000004">
    <property type="protein sequence ID" value="OPX45567.1"/>
    <property type="molecule type" value="Genomic_DNA"/>
</dbReference>
<evidence type="ECO:0008006" key="3">
    <source>
        <dbReference type="Google" id="ProtNLM"/>
    </source>
</evidence>
<sequence length="290" mass="33197">MSLPLQSLDEITFEELIKEAKSLIPVYAPEWTNHNPSDPGITLVELFAWLCEMIIYRIDQIPEQNYLRFLNLLGIQLEEGEGLASGIRRGVQQLSECTRAVTVEDYELLAYRALMEKPGIREVFPDITARTICLSNRDMENNKSEDSEQFGHVSVILIVSTQNQLDLMKETYDIKQYVRQYLSERKVLTNRVHVVDPDYQDISINLQVSARDGKIADTVRNVIAQHIDPIVGGEDKKGWPLGRNLYKSDLYYLVEGIAGIDHVRHIELDAPSLKPYQLIKLKELNIEVEA</sequence>
<protein>
    <recommendedName>
        <fullName evidence="3">Baseplate J-like protein</fullName>
    </recommendedName>
</protein>
<accession>A0A1V4SQP8</accession>
<dbReference type="Proteomes" id="UP000191554">
    <property type="component" value="Unassembled WGS sequence"/>
</dbReference>
<dbReference type="RefSeq" id="WP_080063390.1">
    <property type="nucleotide sequence ID" value="NZ_MZGX01000004.1"/>
</dbReference>
<evidence type="ECO:0000313" key="1">
    <source>
        <dbReference type="EMBL" id="OPX45567.1"/>
    </source>
</evidence>
<comment type="caution">
    <text evidence="1">The sequence shown here is derived from an EMBL/GenBank/DDBJ whole genome shotgun (WGS) entry which is preliminary data.</text>
</comment>
<organism evidence="1 2">
    <name type="scientific">Ruminiclostridium hungatei</name>
    <name type="common">Clostridium hungatei</name>
    <dbReference type="NCBI Taxonomy" id="48256"/>
    <lineage>
        <taxon>Bacteria</taxon>
        <taxon>Bacillati</taxon>
        <taxon>Bacillota</taxon>
        <taxon>Clostridia</taxon>
        <taxon>Eubacteriales</taxon>
        <taxon>Oscillospiraceae</taxon>
        <taxon>Ruminiclostridium</taxon>
    </lineage>
</organism>
<evidence type="ECO:0000313" key="2">
    <source>
        <dbReference type="Proteomes" id="UP000191554"/>
    </source>
</evidence>
<gene>
    <name evidence="1" type="ORF">CLHUN_09460</name>
</gene>
<dbReference type="AlphaFoldDB" id="A0A1V4SQP8"/>
<proteinExistence type="predicted"/>
<keyword evidence="2" id="KW-1185">Reference proteome</keyword>
<reference evidence="1 2" key="1">
    <citation type="submission" date="2017-03" db="EMBL/GenBank/DDBJ databases">
        <title>Genome sequence of Clostridium hungatei DSM 14427.</title>
        <authorList>
            <person name="Poehlein A."/>
            <person name="Daniel R."/>
        </authorList>
    </citation>
    <scope>NUCLEOTIDE SEQUENCE [LARGE SCALE GENOMIC DNA]</scope>
    <source>
        <strain evidence="1 2">DSM 14427</strain>
    </source>
</reference>
<name>A0A1V4SQP8_RUMHU</name>
<dbReference type="STRING" id="48256.CLHUN_09460"/>
<dbReference type="OrthoDB" id="9027184at2"/>